<dbReference type="GO" id="GO:0005730">
    <property type="term" value="C:nucleolus"/>
    <property type="evidence" value="ECO:0007669"/>
    <property type="project" value="UniProtKB-SubCell"/>
</dbReference>
<dbReference type="AlphaFoldDB" id="A0A3R7MJ00"/>
<feature type="compositionally biased region" description="Basic residues" evidence="7">
    <location>
        <begin position="279"/>
        <end position="289"/>
    </location>
</feature>
<dbReference type="OrthoDB" id="407658at2759"/>
<keyword evidence="4 6" id="KW-0539">Nucleus</keyword>
<evidence type="ECO:0000256" key="5">
    <source>
        <dbReference type="ARBA" id="ARBA00030889"/>
    </source>
</evidence>
<name>A0A3R7MJ00_PENVA</name>
<evidence type="ECO:0000256" key="1">
    <source>
        <dbReference type="ARBA" id="ARBA00004604"/>
    </source>
</evidence>
<sequence length="311" mass="35803">MTVMQRVVKPKNPRAKRALVKREPKIIENTKQCLFLHGKKTGEFMRKCIKDIYALKRQDSKLLQSQDQLLPFEDILPVERLAHEHDASLFAYASHSKKRPNNLILGRMFNHHILDLIELGVDNYLGLEDFKNKKITVGNKPCMVFCGTQFEDLVDYKNLKNILIDFFRGVEATDVRLQGFEHALLFTATDDTIYMRSYKILLKKSGTRIPRVELEEIGPCMDLKIRRTKFASDDLKKKACRQPKHLKIGKKKNQSRDVFGTKLGRIHMTKQDLGQLQTRKMKALKKSSAKAKATNNEASTSTAEPMEVSQE</sequence>
<reference evidence="9 10" key="2">
    <citation type="submission" date="2019-01" db="EMBL/GenBank/DDBJ databases">
        <title>The decoding of complex shrimp genome reveals the adaptation for benthos swimmer, frequently molting mechanism and breeding impact on genome.</title>
        <authorList>
            <person name="Sun Y."/>
            <person name="Gao Y."/>
            <person name="Yu Y."/>
        </authorList>
    </citation>
    <scope>NUCLEOTIDE SEQUENCE [LARGE SCALE GENOMIC DNA]</scope>
    <source>
        <tissue evidence="9">Muscle</tissue>
    </source>
</reference>
<dbReference type="InterPro" id="IPR007109">
    <property type="entry name" value="Brix"/>
</dbReference>
<dbReference type="STRING" id="6689.A0A3R7MJ00"/>
<dbReference type="GO" id="GO:0000027">
    <property type="term" value="P:ribosomal large subunit assembly"/>
    <property type="evidence" value="ECO:0007669"/>
    <property type="project" value="InterPro"/>
</dbReference>
<evidence type="ECO:0000256" key="6">
    <source>
        <dbReference type="RuleBase" id="RU367086"/>
    </source>
</evidence>
<comment type="caution">
    <text evidence="9">The sequence shown here is derived from an EMBL/GenBank/DDBJ whole genome shotgun (WGS) entry which is preliminary data.</text>
</comment>
<evidence type="ECO:0000256" key="4">
    <source>
        <dbReference type="ARBA" id="ARBA00023242"/>
    </source>
</evidence>
<dbReference type="InterPro" id="IPR039770">
    <property type="entry name" value="Rpf2"/>
</dbReference>
<keyword evidence="10" id="KW-1185">Reference proteome</keyword>
<dbReference type="EMBL" id="QCYY01001460">
    <property type="protein sequence ID" value="ROT77903.1"/>
    <property type="molecule type" value="Genomic_DNA"/>
</dbReference>
<feature type="region of interest" description="Disordered" evidence="7">
    <location>
        <begin position="270"/>
        <end position="311"/>
    </location>
</feature>
<dbReference type="Proteomes" id="UP000283509">
    <property type="component" value="Unassembled WGS sequence"/>
</dbReference>
<dbReference type="SMART" id="SM00879">
    <property type="entry name" value="Brix"/>
    <property type="match status" value="1"/>
</dbReference>
<feature type="compositionally biased region" description="Polar residues" evidence="7">
    <location>
        <begin position="294"/>
        <end position="311"/>
    </location>
</feature>
<organism evidence="9 10">
    <name type="scientific">Penaeus vannamei</name>
    <name type="common">Whiteleg shrimp</name>
    <name type="synonym">Litopenaeus vannamei</name>
    <dbReference type="NCBI Taxonomy" id="6689"/>
    <lineage>
        <taxon>Eukaryota</taxon>
        <taxon>Metazoa</taxon>
        <taxon>Ecdysozoa</taxon>
        <taxon>Arthropoda</taxon>
        <taxon>Crustacea</taxon>
        <taxon>Multicrustacea</taxon>
        <taxon>Malacostraca</taxon>
        <taxon>Eumalacostraca</taxon>
        <taxon>Eucarida</taxon>
        <taxon>Decapoda</taxon>
        <taxon>Dendrobranchiata</taxon>
        <taxon>Penaeoidea</taxon>
        <taxon>Penaeidae</taxon>
        <taxon>Penaeus</taxon>
    </lineage>
</organism>
<evidence type="ECO:0000256" key="7">
    <source>
        <dbReference type="SAM" id="MobiDB-lite"/>
    </source>
</evidence>
<evidence type="ECO:0000256" key="3">
    <source>
        <dbReference type="ARBA" id="ARBA00020387"/>
    </source>
</evidence>
<dbReference type="GO" id="GO:0000463">
    <property type="term" value="P:maturation of LSU-rRNA from tricistronic rRNA transcript (SSU-rRNA, 5.8S rRNA, LSU-rRNA)"/>
    <property type="evidence" value="ECO:0007669"/>
    <property type="project" value="TreeGrafter"/>
</dbReference>
<evidence type="ECO:0000313" key="10">
    <source>
        <dbReference type="Proteomes" id="UP000283509"/>
    </source>
</evidence>
<protein>
    <recommendedName>
        <fullName evidence="3 6">Ribosome production factor 2 homolog</fullName>
    </recommendedName>
    <alternativeName>
        <fullName evidence="5 6">Ribosome biogenesis protein RPF2 homolog</fullName>
    </alternativeName>
</protein>
<comment type="similarity">
    <text evidence="2 6">Belongs to the RPF2 family.</text>
</comment>
<dbReference type="GO" id="GO:0019843">
    <property type="term" value="F:rRNA binding"/>
    <property type="evidence" value="ECO:0007669"/>
    <property type="project" value="UniProtKB-UniRule"/>
</dbReference>
<reference evidence="9 10" key="1">
    <citation type="submission" date="2018-04" db="EMBL/GenBank/DDBJ databases">
        <authorList>
            <person name="Zhang X."/>
            <person name="Yuan J."/>
            <person name="Li F."/>
            <person name="Xiang J."/>
        </authorList>
    </citation>
    <scope>NUCLEOTIDE SEQUENCE [LARGE SCALE GENOMIC DNA]</scope>
    <source>
        <tissue evidence="9">Muscle</tissue>
    </source>
</reference>
<accession>A0A3R7MJ00</accession>
<evidence type="ECO:0000256" key="2">
    <source>
        <dbReference type="ARBA" id="ARBA00010782"/>
    </source>
</evidence>
<gene>
    <name evidence="9" type="ORF">C7M84_003400</name>
</gene>
<dbReference type="PROSITE" id="PS50833">
    <property type="entry name" value="BRIX"/>
    <property type="match status" value="1"/>
</dbReference>
<comment type="subcellular location">
    <subcellularLocation>
        <location evidence="1 6">Nucleus</location>
        <location evidence="1 6">Nucleolus</location>
    </subcellularLocation>
</comment>
<dbReference type="PANTHER" id="PTHR12728:SF0">
    <property type="entry name" value="RIBOSOME PRODUCTION FACTOR 2 HOMOLOG"/>
    <property type="match status" value="1"/>
</dbReference>
<dbReference type="Pfam" id="PF04427">
    <property type="entry name" value="Brix"/>
    <property type="match status" value="1"/>
</dbReference>
<evidence type="ECO:0000313" key="9">
    <source>
        <dbReference type="EMBL" id="ROT77903.1"/>
    </source>
</evidence>
<dbReference type="PANTHER" id="PTHR12728">
    <property type="entry name" value="BRIX DOMAIN CONTAINING PROTEIN"/>
    <property type="match status" value="1"/>
</dbReference>
<proteinExistence type="inferred from homology"/>
<feature type="domain" description="Brix" evidence="8">
    <location>
        <begin position="31"/>
        <end position="234"/>
    </location>
</feature>
<evidence type="ECO:0000259" key="8">
    <source>
        <dbReference type="PROSITE" id="PS50833"/>
    </source>
</evidence>